<keyword evidence="7" id="KW-1185">Reference proteome</keyword>
<dbReference type="Pfam" id="PF01753">
    <property type="entry name" value="zf-MYND"/>
    <property type="match status" value="1"/>
</dbReference>
<dbReference type="PROSITE" id="PS01360">
    <property type="entry name" value="ZF_MYND_1"/>
    <property type="match status" value="1"/>
</dbReference>
<reference evidence="6" key="1">
    <citation type="submission" date="2021-02" db="EMBL/GenBank/DDBJ databases">
        <authorList>
            <person name="Dougan E. K."/>
            <person name="Rhodes N."/>
            <person name="Thang M."/>
            <person name="Chan C."/>
        </authorList>
    </citation>
    <scope>NUCLEOTIDE SEQUENCE</scope>
</reference>
<dbReference type="InterPro" id="IPR021067">
    <property type="entry name" value="Glycosyltransferase"/>
</dbReference>
<dbReference type="AlphaFoldDB" id="A0A812TWH6"/>
<keyword evidence="3" id="KW-0862">Zinc</keyword>
<dbReference type="SUPFAM" id="SSF53448">
    <property type="entry name" value="Nucleotide-diphospho-sugar transferases"/>
    <property type="match status" value="1"/>
</dbReference>
<evidence type="ECO:0000313" key="7">
    <source>
        <dbReference type="Proteomes" id="UP000604046"/>
    </source>
</evidence>
<dbReference type="Gene3D" id="6.10.140.2220">
    <property type="match status" value="1"/>
</dbReference>
<gene>
    <name evidence="6" type="primary">gnt1</name>
    <name evidence="6" type="ORF">SNAT2548_LOCUS30333</name>
</gene>
<dbReference type="PANTHER" id="PTHR34496:SF9">
    <property type="entry name" value="[SKP1-PROTEIN]-HYDROXYPROLINE N-ACETYLGLUCOSAMINYLTRANSFERASE"/>
    <property type="match status" value="1"/>
</dbReference>
<accession>A0A812TWH6</accession>
<evidence type="ECO:0000259" key="5">
    <source>
        <dbReference type="PROSITE" id="PS50865"/>
    </source>
</evidence>
<evidence type="ECO:0000256" key="3">
    <source>
        <dbReference type="ARBA" id="ARBA00022833"/>
    </source>
</evidence>
<dbReference type="EMBL" id="CAJNDS010002602">
    <property type="protein sequence ID" value="CAE7540873.1"/>
    <property type="molecule type" value="Genomic_DNA"/>
</dbReference>
<dbReference type="OrthoDB" id="443147at2759"/>
<evidence type="ECO:0000256" key="4">
    <source>
        <dbReference type="PROSITE-ProRule" id="PRU00134"/>
    </source>
</evidence>
<sequence>MGAHTADSEKGGDNNCNFCQAPSAMFRCSRCKIAKFCNATCFQSAWKTHRSNCYVQDDPTPTPTVDERVYARQSGEQSQSNIAHGRIFVSIAAYCDPELTETLKSMLHQCKRPDLLYVGLVWQGDVEDGEPLSGEGLDDLRRLWHIDADGAVDPHEHGTGNLIPELPGEAKMRSQSLLGGRLRMIRMQAGDARGPCWARYLAQLLWRGEELYLQLDSHMRFVPAWDEEARCQLMMCAKHSSKPVLCSYGRAYPLGMPYTETPTNLTACLNCAGFFDSNNVLNIRYRSLVRDWDEPRASFFWSAHFSFSSADVIREVPYDPRLRMLFFGEEILMTVRLFTNGWDLFSPCSGLVFHLWQRDYRRVYADDMRELYRDLSHSSRKRLHGLLGSGALPFFEETYRWPLPGGSNAGPDAFELGSYRSLAEYEEAAGVSFRNRHLSDFALRGGAPSEDFFMTQEEGGQAAVEMQCRGDMLRMQESKRKRVSGFNHSFT</sequence>
<evidence type="ECO:0000256" key="2">
    <source>
        <dbReference type="ARBA" id="ARBA00022771"/>
    </source>
</evidence>
<feature type="domain" description="MYND-type" evidence="5">
    <location>
        <begin position="16"/>
        <end position="53"/>
    </location>
</feature>
<evidence type="ECO:0000256" key="1">
    <source>
        <dbReference type="ARBA" id="ARBA00022723"/>
    </source>
</evidence>
<dbReference type="GO" id="GO:0008270">
    <property type="term" value="F:zinc ion binding"/>
    <property type="evidence" value="ECO:0007669"/>
    <property type="project" value="UniProtKB-KW"/>
</dbReference>
<dbReference type="InterPro" id="IPR002893">
    <property type="entry name" value="Znf_MYND"/>
</dbReference>
<dbReference type="PROSITE" id="PS50865">
    <property type="entry name" value="ZF_MYND_2"/>
    <property type="match status" value="1"/>
</dbReference>
<dbReference type="InterPro" id="IPR029044">
    <property type="entry name" value="Nucleotide-diphossugar_trans"/>
</dbReference>
<dbReference type="Pfam" id="PF11397">
    <property type="entry name" value="GlcNAc"/>
    <property type="match status" value="1"/>
</dbReference>
<dbReference type="Proteomes" id="UP000604046">
    <property type="component" value="Unassembled WGS sequence"/>
</dbReference>
<keyword evidence="2 4" id="KW-0863">Zinc-finger</keyword>
<dbReference type="PANTHER" id="PTHR34496">
    <property type="entry name" value="GLCNAC TRANSFERASE-RELATED"/>
    <property type="match status" value="1"/>
</dbReference>
<organism evidence="6 7">
    <name type="scientific">Symbiodinium natans</name>
    <dbReference type="NCBI Taxonomy" id="878477"/>
    <lineage>
        <taxon>Eukaryota</taxon>
        <taxon>Sar</taxon>
        <taxon>Alveolata</taxon>
        <taxon>Dinophyceae</taxon>
        <taxon>Suessiales</taxon>
        <taxon>Symbiodiniaceae</taxon>
        <taxon>Symbiodinium</taxon>
    </lineage>
</organism>
<comment type="caution">
    <text evidence="6">The sequence shown here is derived from an EMBL/GenBank/DDBJ whole genome shotgun (WGS) entry which is preliminary data.</text>
</comment>
<protein>
    <submittedName>
        <fullName evidence="6">Gnt1 protein</fullName>
    </submittedName>
</protein>
<proteinExistence type="predicted"/>
<dbReference type="SUPFAM" id="SSF144232">
    <property type="entry name" value="HIT/MYND zinc finger-like"/>
    <property type="match status" value="1"/>
</dbReference>
<keyword evidence="1" id="KW-0479">Metal-binding</keyword>
<name>A0A812TWH6_9DINO</name>
<evidence type="ECO:0000313" key="6">
    <source>
        <dbReference type="EMBL" id="CAE7540873.1"/>
    </source>
</evidence>